<dbReference type="SMR" id="A0A438EFJ2"/>
<keyword evidence="2" id="KW-0645">Protease</keyword>
<feature type="binding site" description="in inhibited form" evidence="11">
    <location>
        <position position="138"/>
    </location>
    <ligand>
        <name>Zn(2+)</name>
        <dbReference type="ChEBI" id="CHEBI:29105"/>
        <label>2</label>
        <note>catalytic</note>
    </ligand>
</feature>
<feature type="chain" id="PRO_5019229180" evidence="13">
    <location>
        <begin position="42"/>
        <end position="334"/>
    </location>
</feature>
<feature type="domain" description="Peptidase metallopeptidase" evidence="14">
    <location>
        <begin position="179"/>
        <end position="334"/>
    </location>
</feature>
<evidence type="ECO:0000256" key="10">
    <source>
        <dbReference type="PIRSR" id="PIRSR621190-1"/>
    </source>
</evidence>
<feature type="binding site" evidence="11">
    <location>
        <position position="290"/>
    </location>
    <ligand>
        <name>Zn(2+)</name>
        <dbReference type="ChEBI" id="CHEBI:29105"/>
        <label>2</label>
        <note>catalytic</note>
    </ligand>
</feature>
<dbReference type="Proteomes" id="UP000288805">
    <property type="component" value="Unassembled WGS sequence"/>
</dbReference>
<dbReference type="Pfam" id="PF01471">
    <property type="entry name" value="PG_binding_1"/>
    <property type="match status" value="1"/>
</dbReference>
<evidence type="ECO:0000256" key="13">
    <source>
        <dbReference type="SAM" id="SignalP"/>
    </source>
</evidence>
<feature type="signal peptide" evidence="13">
    <location>
        <begin position="1"/>
        <end position="41"/>
    </location>
</feature>
<evidence type="ECO:0000256" key="3">
    <source>
        <dbReference type="ARBA" id="ARBA00022723"/>
    </source>
</evidence>
<reference evidence="15 16" key="1">
    <citation type="journal article" date="2018" name="PLoS Genet.">
        <title>Population sequencing reveals clonal diversity and ancestral inbreeding in the grapevine cultivar Chardonnay.</title>
        <authorList>
            <person name="Roach M.J."/>
            <person name="Johnson D.L."/>
            <person name="Bohlmann J."/>
            <person name="van Vuuren H.J."/>
            <person name="Jones S.J."/>
            <person name="Pretorius I.S."/>
            <person name="Schmidt S.A."/>
            <person name="Borneman A.R."/>
        </authorList>
    </citation>
    <scope>NUCLEOTIDE SEQUENCE [LARGE SCALE GENOMIC DNA]</scope>
    <source>
        <strain evidence="16">cv. Chardonnay</strain>
        <tissue evidence="15">Leaf</tissue>
    </source>
</reference>
<feature type="binding site" evidence="11">
    <location>
        <position position="256"/>
    </location>
    <ligand>
        <name>Zn(2+)</name>
        <dbReference type="ChEBI" id="CHEBI:29105"/>
        <label>1</label>
    </ligand>
</feature>
<proteinExistence type="inferred from homology"/>
<feature type="binding site" evidence="11">
    <location>
        <position position="266"/>
    </location>
    <ligand>
        <name>Zn(2+)</name>
        <dbReference type="ChEBI" id="CHEBI:29105"/>
        <label>1</label>
    </ligand>
</feature>
<evidence type="ECO:0000256" key="1">
    <source>
        <dbReference type="ARBA" id="ARBA00009614"/>
    </source>
</evidence>
<feature type="binding site" evidence="11">
    <location>
        <position position="248"/>
    </location>
    <ligand>
        <name>Ca(2+)</name>
        <dbReference type="ChEBI" id="CHEBI:29108"/>
        <label>3</label>
    </ligand>
</feature>
<protein>
    <submittedName>
        <fullName evidence="15">Metalloendoproteinase 2-MMP</fullName>
    </submittedName>
</protein>
<evidence type="ECO:0000256" key="4">
    <source>
        <dbReference type="ARBA" id="ARBA00022729"/>
    </source>
</evidence>
<name>A0A438EFJ2_VITVI</name>
<keyword evidence="7" id="KW-0482">Metalloprotease</keyword>
<dbReference type="GO" id="GO:0006508">
    <property type="term" value="P:proteolysis"/>
    <property type="evidence" value="ECO:0007669"/>
    <property type="project" value="UniProtKB-KW"/>
</dbReference>
<gene>
    <name evidence="15" type="primary">2MMP_9</name>
    <name evidence="15" type="ORF">CK203_067202</name>
</gene>
<feature type="short sequence motif" description="Cysteine switch" evidence="12">
    <location>
        <begin position="136"/>
        <end position="171"/>
    </location>
</feature>
<keyword evidence="9" id="KW-0325">Glycoprotein</keyword>
<feature type="binding site" evidence="11">
    <location>
        <position position="294"/>
    </location>
    <ligand>
        <name>Zn(2+)</name>
        <dbReference type="ChEBI" id="CHEBI:29105"/>
        <label>2</label>
        <note>catalytic</note>
    </ligand>
</feature>
<dbReference type="InterPro" id="IPR021190">
    <property type="entry name" value="Pept_M10A"/>
</dbReference>
<feature type="binding site" evidence="11">
    <location>
        <position position="300"/>
    </location>
    <ligand>
        <name>Zn(2+)</name>
        <dbReference type="ChEBI" id="CHEBI:29105"/>
        <label>2</label>
        <note>catalytic</note>
    </ligand>
</feature>
<evidence type="ECO:0000313" key="16">
    <source>
        <dbReference type="Proteomes" id="UP000288805"/>
    </source>
</evidence>
<feature type="binding site" evidence="11">
    <location>
        <position position="271"/>
    </location>
    <ligand>
        <name>Ca(2+)</name>
        <dbReference type="ChEBI" id="CHEBI:29108"/>
        <label>3</label>
    </ligand>
</feature>
<dbReference type="Gene3D" id="3.40.390.10">
    <property type="entry name" value="Collagenase (Catalytic Domain)"/>
    <property type="match status" value="1"/>
</dbReference>
<feature type="binding site" evidence="11">
    <location>
        <position position="271"/>
    </location>
    <ligand>
        <name>Ca(2+)</name>
        <dbReference type="ChEBI" id="CHEBI:29108"/>
        <label>1</label>
    </ligand>
</feature>
<feature type="binding site" evidence="11">
    <location>
        <position position="268"/>
    </location>
    <ligand>
        <name>Ca(2+)</name>
        <dbReference type="ChEBI" id="CHEBI:29108"/>
        <label>3</label>
    </ligand>
</feature>
<evidence type="ECO:0000256" key="6">
    <source>
        <dbReference type="ARBA" id="ARBA00022833"/>
    </source>
</evidence>
<dbReference type="AlphaFoldDB" id="A0A438EFJ2"/>
<sequence length="334" mass="36738">MQNPTECSILSLDLVMAPKLSSMLSLIILLFLFLSPISSHATSSPSPNGEKPSPFGFIKGLQGCHKGDEVNGIQKLKKYLEQFGYLSYSRSKNQTHADDDDFDDLLESAIKTYQANYHLEATGDLDSETVSEMVKPRCGVADIINGTNWMLSGKKRQYHGHGHGHGSLRTVAHYSFFPGSPRWPPSKTYLTYAFLPGTPNWAMSPVSRAYGRWDSATHFTFGWIQDYTSADMTISFHRLDHGDGSPFDGPGGTIAHAFAPTNGRFHYDGDETWSIGAVPNAMDLETVALHEIGHLLGLGHSSVQNAIMFPSISTGVTKGLHEDDIQGIRALYNR</sequence>
<dbReference type="InterPro" id="IPR002477">
    <property type="entry name" value="Peptidoglycan-bd-like"/>
</dbReference>
<feature type="binding site" evidence="11">
    <location>
        <position position="249"/>
    </location>
    <ligand>
        <name>Ca(2+)</name>
        <dbReference type="ChEBI" id="CHEBI:29108"/>
        <label>3</label>
    </ligand>
</feature>
<dbReference type="PANTHER" id="PTHR10201">
    <property type="entry name" value="MATRIX METALLOPROTEINASE"/>
    <property type="match status" value="1"/>
</dbReference>
<feature type="binding site" evidence="11">
    <location>
        <position position="241"/>
    </location>
    <ligand>
        <name>Zn(2+)</name>
        <dbReference type="ChEBI" id="CHEBI:29105"/>
        <label>1</label>
    </ligand>
</feature>
<dbReference type="InterPro" id="IPR033739">
    <property type="entry name" value="M10A_MMP"/>
</dbReference>
<dbReference type="FunFam" id="3.40.390.10:FF:000018">
    <property type="entry name" value="Metalloendoproteinase 1"/>
    <property type="match status" value="1"/>
</dbReference>
<keyword evidence="4 13" id="KW-0732">Signal</keyword>
<dbReference type="GO" id="GO:0008270">
    <property type="term" value="F:zinc ion binding"/>
    <property type="evidence" value="ECO:0007669"/>
    <property type="project" value="InterPro"/>
</dbReference>
<keyword evidence="6 11" id="KW-0862">Zinc</keyword>
<keyword evidence="8" id="KW-0865">Zymogen</keyword>
<feature type="active site" evidence="10">
    <location>
        <position position="291"/>
    </location>
</feature>
<dbReference type="SUPFAM" id="SSF47090">
    <property type="entry name" value="PGBD-like"/>
    <property type="match status" value="1"/>
</dbReference>
<evidence type="ECO:0000256" key="8">
    <source>
        <dbReference type="ARBA" id="ARBA00023145"/>
    </source>
</evidence>
<dbReference type="OrthoDB" id="406838at2759"/>
<dbReference type="GO" id="GO:0031012">
    <property type="term" value="C:extracellular matrix"/>
    <property type="evidence" value="ECO:0007669"/>
    <property type="project" value="InterPro"/>
</dbReference>
<evidence type="ECO:0000256" key="11">
    <source>
        <dbReference type="PIRSR" id="PIRSR621190-2"/>
    </source>
</evidence>
<keyword evidence="11" id="KW-0106">Calcium</keyword>
<evidence type="ECO:0000256" key="2">
    <source>
        <dbReference type="ARBA" id="ARBA00022670"/>
    </source>
</evidence>
<evidence type="ECO:0000256" key="12">
    <source>
        <dbReference type="PIRSR" id="PIRSR621190-5"/>
    </source>
</evidence>
<dbReference type="SMART" id="SM00235">
    <property type="entry name" value="ZnMc"/>
    <property type="match status" value="1"/>
</dbReference>
<feature type="binding site" evidence="11">
    <location>
        <position position="243"/>
    </location>
    <ligand>
        <name>Zn(2+)</name>
        <dbReference type="ChEBI" id="CHEBI:29105"/>
        <label>1</label>
    </ligand>
</feature>
<accession>A0A438EFJ2</accession>
<evidence type="ECO:0000256" key="9">
    <source>
        <dbReference type="ARBA" id="ARBA00023180"/>
    </source>
</evidence>
<evidence type="ECO:0000256" key="7">
    <source>
        <dbReference type="ARBA" id="ARBA00023049"/>
    </source>
</evidence>
<dbReference type="InterPro" id="IPR001818">
    <property type="entry name" value="Pept_M10_metallopeptidase"/>
</dbReference>
<feature type="binding site" evidence="11">
    <location>
        <position position="231"/>
    </location>
    <ligand>
        <name>Ca(2+)</name>
        <dbReference type="ChEBI" id="CHEBI:29108"/>
        <label>2</label>
    </ligand>
</feature>
<evidence type="ECO:0000256" key="5">
    <source>
        <dbReference type="ARBA" id="ARBA00022801"/>
    </source>
</evidence>
<dbReference type="PRINTS" id="PR00138">
    <property type="entry name" value="MATRIXIN"/>
</dbReference>
<dbReference type="InterPro" id="IPR006026">
    <property type="entry name" value="Peptidase_Metallo"/>
</dbReference>
<keyword evidence="5" id="KW-0378">Hydrolase</keyword>
<comment type="similarity">
    <text evidence="1">Belongs to the peptidase M10A family. Matrix metalloproteinases (MMPs) subfamily.</text>
</comment>
<dbReference type="InterPro" id="IPR024079">
    <property type="entry name" value="MetalloPept_cat_dom_sf"/>
</dbReference>
<evidence type="ECO:0000313" key="15">
    <source>
        <dbReference type="EMBL" id="RVW46445.1"/>
    </source>
</evidence>
<dbReference type="CDD" id="cd04278">
    <property type="entry name" value="ZnMc_MMP"/>
    <property type="match status" value="1"/>
</dbReference>
<dbReference type="GO" id="GO:0004222">
    <property type="term" value="F:metalloendopeptidase activity"/>
    <property type="evidence" value="ECO:0007669"/>
    <property type="project" value="InterPro"/>
</dbReference>
<feature type="binding site" evidence="11">
    <location>
        <position position="308"/>
    </location>
    <ligand>
        <name>Zn(2+)</name>
        <dbReference type="ChEBI" id="CHEBI:29105"/>
        <label>2</label>
        <note>catalytic</note>
    </ligand>
</feature>
<dbReference type="PANTHER" id="PTHR10201:SF213">
    <property type="entry name" value="METALLOENDOPROTEINASE 2-MMP-LIKE"/>
    <property type="match status" value="1"/>
</dbReference>
<dbReference type="Pfam" id="PF00413">
    <property type="entry name" value="Peptidase_M10"/>
    <property type="match status" value="1"/>
</dbReference>
<evidence type="ECO:0000259" key="14">
    <source>
        <dbReference type="SMART" id="SM00235"/>
    </source>
</evidence>
<dbReference type="EMBL" id="QGNW01001302">
    <property type="protein sequence ID" value="RVW46445.1"/>
    <property type="molecule type" value="Genomic_DNA"/>
</dbReference>
<dbReference type="KEGG" id="vvi:100257620"/>
<comment type="cofactor">
    <cofactor evidence="11">
        <name>Zn(2+)</name>
        <dbReference type="ChEBI" id="CHEBI:29105"/>
    </cofactor>
    <text evidence="11">Binds 2 Zn(2+) ions per subunit.</text>
</comment>
<comment type="cofactor">
    <cofactor evidence="11">
        <name>Ca(2+)</name>
        <dbReference type="ChEBI" id="CHEBI:29108"/>
    </cofactor>
    <text evidence="11">Can bind about 5 Ca(2+) ions per subunit.</text>
</comment>
<organism evidence="15 16">
    <name type="scientific">Vitis vinifera</name>
    <name type="common">Grape</name>
    <dbReference type="NCBI Taxonomy" id="29760"/>
    <lineage>
        <taxon>Eukaryota</taxon>
        <taxon>Viridiplantae</taxon>
        <taxon>Streptophyta</taxon>
        <taxon>Embryophyta</taxon>
        <taxon>Tracheophyta</taxon>
        <taxon>Spermatophyta</taxon>
        <taxon>Magnoliopsida</taxon>
        <taxon>eudicotyledons</taxon>
        <taxon>Gunneridae</taxon>
        <taxon>Pentapetalae</taxon>
        <taxon>rosids</taxon>
        <taxon>Vitales</taxon>
        <taxon>Vitaceae</taxon>
        <taxon>Viteae</taxon>
        <taxon>Vitis</taxon>
    </lineage>
</organism>
<dbReference type="InterPro" id="IPR036365">
    <property type="entry name" value="PGBD-like_sf"/>
</dbReference>
<dbReference type="SUPFAM" id="SSF55486">
    <property type="entry name" value="Metalloproteases ('zincins'), catalytic domain"/>
    <property type="match status" value="1"/>
</dbReference>
<keyword evidence="3 11" id="KW-0479">Metal-binding</keyword>
<comment type="caution">
    <text evidence="15">The sequence shown here is derived from an EMBL/GenBank/DDBJ whole genome shotgun (WGS) entry which is preliminary data.</text>
</comment>